<protein>
    <submittedName>
        <fullName evidence="1">Uncharacterized protein</fullName>
    </submittedName>
</protein>
<dbReference type="AlphaFoldDB" id="A0A4C1UY86"/>
<gene>
    <name evidence="1" type="ORF">EVAR_81865_1</name>
</gene>
<dbReference type="EMBL" id="BGZK01000240">
    <property type="protein sequence ID" value="GBP30967.1"/>
    <property type="molecule type" value="Genomic_DNA"/>
</dbReference>
<dbReference type="Proteomes" id="UP000299102">
    <property type="component" value="Unassembled WGS sequence"/>
</dbReference>
<name>A0A4C1UY86_EUMVA</name>
<keyword evidence="2" id="KW-1185">Reference proteome</keyword>
<comment type="caution">
    <text evidence="1">The sequence shown here is derived from an EMBL/GenBank/DDBJ whole genome shotgun (WGS) entry which is preliminary data.</text>
</comment>
<organism evidence="1 2">
    <name type="scientific">Eumeta variegata</name>
    <name type="common">Bagworm moth</name>
    <name type="synonym">Eumeta japonica</name>
    <dbReference type="NCBI Taxonomy" id="151549"/>
    <lineage>
        <taxon>Eukaryota</taxon>
        <taxon>Metazoa</taxon>
        <taxon>Ecdysozoa</taxon>
        <taxon>Arthropoda</taxon>
        <taxon>Hexapoda</taxon>
        <taxon>Insecta</taxon>
        <taxon>Pterygota</taxon>
        <taxon>Neoptera</taxon>
        <taxon>Endopterygota</taxon>
        <taxon>Lepidoptera</taxon>
        <taxon>Glossata</taxon>
        <taxon>Ditrysia</taxon>
        <taxon>Tineoidea</taxon>
        <taxon>Psychidae</taxon>
        <taxon>Oiketicinae</taxon>
        <taxon>Eumeta</taxon>
    </lineage>
</organism>
<reference evidence="1 2" key="1">
    <citation type="journal article" date="2019" name="Commun. Biol.">
        <title>The bagworm genome reveals a unique fibroin gene that provides high tensile strength.</title>
        <authorList>
            <person name="Kono N."/>
            <person name="Nakamura H."/>
            <person name="Ohtoshi R."/>
            <person name="Tomita M."/>
            <person name="Numata K."/>
            <person name="Arakawa K."/>
        </authorList>
    </citation>
    <scope>NUCLEOTIDE SEQUENCE [LARGE SCALE GENOMIC DNA]</scope>
</reference>
<evidence type="ECO:0000313" key="1">
    <source>
        <dbReference type="EMBL" id="GBP30967.1"/>
    </source>
</evidence>
<accession>A0A4C1UY86</accession>
<evidence type="ECO:0000313" key="2">
    <source>
        <dbReference type="Proteomes" id="UP000299102"/>
    </source>
</evidence>
<proteinExistence type="predicted"/>
<sequence length="87" mass="9875">MSSSARHFHVKPNLYHFIRRPRNVLIDPPDTLTPKVTSHSLALGARSTHYRVLRNTYSVFLSDVAKLACPPLPAVRDYPNSPYPSMM</sequence>